<feature type="transmembrane region" description="Helical" evidence="2">
    <location>
        <begin position="12"/>
        <end position="35"/>
    </location>
</feature>
<protein>
    <recommendedName>
        <fullName evidence="3">Sporulation membrane protein YtrI C-terminal domain-containing protein</fullName>
    </recommendedName>
</protein>
<proteinExistence type="predicted"/>
<organism evidence="4 5">
    <name type="scientific">Clostridium brassicae</name>
    <dbReference type="NCBI Taxonomy" id="2999072"/>
    <lineage>
        <taxon>Bacteria</taxon>
        <taxon>Bacillati</taxon>
        <taxon>Bacillota</taxon>
        <taxon>Clostridia</taxon>
        <taxon>Eubacteriales</taxon>
        <taxon>Clostridiaceae</taxon>
        <taxon>Clostridium</taxon>
    </lineage>
</organism>
<keyword evidence="1" id="KW-0175">Coiled coil</keyword>
<keyword evidence="2" id="KW-0812">Transmembrane</keyword>
<dbReference type="RefSeq" id="WP_268061536.1">
    <property type="nucleotide sequence ID" value="NZ_JAPQFJ010000010.1"/>
</dbReference>
<evidence type="ECO:0000256" key="2">
    <source>
        <dbReference type="SAM" id="Phobius"/>
    </source>
</evidence>
<reference evidence="4" key="1">
    <citation type="submission" date="2022-12" db="EMBL/GenBank/DDBJ databases">
        <title>Clostridium sp. nov., isolated from industrial wastewater.</title>
        <authorList>
            <person name="Jiayan W."/>
        </authorList>
    </citation>
    <scope>NUCLEOTIDE SEQUENCE</scope>
    <source>
        <strain evidence="4">ZC22-4</strain>
    </source>
</reference>
<keyword evidence="5" id="KW-1185">Reference proteome</keyword>
<feature type="domain" description="Sporulation membrane protein YtrI C-terminal" evidence="3">
    <location>
        <begin position="74"/>
        <end position="155"/>
    </location>
</feature>
<sequence>MDKMRNKHKYSLFFILGVLIGAMIGTIVINILVSYRIDSYIKEIKSLRKVIEEKDTRLEKLQQNINNKKIIVNDIQVEIKYEDDKTEDDIVKITLEKHIKNKFKCMLGKEVKNVDGEMLVEVIDKRIMKIDGKEYQIKVKRIMISQVIKFWIEIKVIKE</sequence>
<keyword evidence="2" id="KW-1133">Transmembrane helix</keyword>
<evidence type="ECO:0000313" key="4">
    <source>
        <dbReference type="EMBL" id="MCY6959114.1"/>
    </source>
</evidence>
<accession>A0ABT4D9Y3</accession>
<dbReference type="InterPro" id="IPR058620">
    <property type="entry name" value="YtrI_C"/>
</dbReference>
<keyword evidence="2" id="KW-0472">Membrane</keyword>
<feature type="coiled-coil region" evidence="1">
    <location>
        <begin position="37"/>
        <end position="78"/>
    </location>
</feature>
<dbReference type="Proteomes" id="UP001144612">
    <property type="component" value="Unassembled WGS sequence"/>
</dbReference>
<evidence type="ECO:0000256" key="1">
    <source>
        <dbReference type="SAM" id="Coils"/>
    </source>
</evidence>
<name>A0ABT4D9Y3_9CLOT</name>
<evidence type="ECO:0000313" key="5">
    <source>
        <dbReference type="Proteomes" id="UP001144612"/>
    </source>
</evidence>
<dbReference type="Pfam" id="PF26347">
    <property type="entry name" value="YtrI_sporulation"/>
    <property type="match status" value="1"/>
</dbReference>
<comment type="caution">
    <text evidence="4">The sequence shown here is derived from an EMBL/GenBank/DDBJ whole genome shotgun (WGS) entry which is preliminary data.</text>
</comment>
<evidence type="ECO:0000259" key="3">
    <source>
        <dbReference type="Pfam" id="PF26347"/>
    </source>
</evidence>
<gene>
    <name evidence="4" type="ORF">OW729_10910</name>
</gene>
<dbReference type="EMBL" id="JAPQFJ010000010">
    <property type="protein sequence ID" value="MCY6959114.1"/>
    <property type="molecule type" value="Genomic_DNA"/>
</dbReference>